<organism evidence="1 2">
    <name type="scientific">Caerostris extrusa</name>
    <name type="common">Bark spider</name>
    <name type="synonym">Caerostris bankana</name>
    <dbReference type="NCBI Taxonomy" id="172846"/>
    <lineage>
        <taxon>Eukaryota</taxon>
        <taxon>Metazoa</taxon>
        <taxon>Ecdysozoa</taxon>
        <taxon>Arthropoda</taxon>
        <taxon>Chelicerata</taxon>
        <taxon>Arachnida</taxon>
        <taxon>Araneae</taxon>
        <taxon>Araneomorphae</taxon>
        <taxon>Entelegynae</taxon>
        <taxon>Araneoidea</taxon>
        <taxon>Araneidae</taxon>
        <taxon>Caerostris</taxon>
    </lineage>
</organism>
<keyword evidence="2" id="KW-1185">Reference proteome</keyword>
<dbReference type="AlphaFoldDB" id="A0AAV4V4I1"/>
<accession>A0AAV4V4I1</accession>
<sequence>MTLLFNHTEECLTNGRHFAHSPLTAEYHGWLAPKIYHHNLEWVLPTVQRTLQGVMEGFYQVPPRHGFMIRIACKVLNRTFSAPQHNVLSNLCTLYICERYYLLTFTAKDQLLKYVSE</sequence>
<evidence type="ECO:0000313" key="2">
    <source>
        <dbReference type="Proteomes" id="UP001054945"/>
    </source>
</evidence>
<dbReference type="Proteomes" id="UP001054945">
    <property type="component" value="Unassembled WGS sequence"/>
</dbReference>
<proteinExistence type="predicted"/>
<protein>
    <submittedName>
        <fullName evidence="1">Uncharacterized protein</fullName>
    </submittedName>
</protein>
<reference evidence="1 2" key="1">
    <citation type="submission" date="2021-06" db="EMBL/GenBank/DDBJ databases">
        <title>Caerostris extrusa draft genome.</title>
        <authorList>
            <person name="Kono N."/>
            <person name="Arakawa K."/>
        </authorList>
    </citation>
    <scope>NUCLEOTIDE SEQUENCE [LARGE SCALE GENOMIC DNA]</scope>
</reference>
<evidence type="ECO:0000313" key="1">
    <source>
        <dbReference type="EMBL" id="GIY64943.1"/>
    </source>
</evidence>
<name>A0AAV4V4I1_CAEEX</name>
<dbReference type="EMBL" id="BPLR01013942">
    <property type="protein sequence ID" value="GIY64943.1"/>
    <property type="molecule type" value="Genomic_DNA"/>
</dbReference>
<comment type="caution">
    <text evidence="1">The sequence shown here is derived from an EMBL/GenBank/DDBJ whole genome shotgun (WGS) entry which is preliminary data.</text>
</comment>
<gene>
    <name evidence="1" type="ORF">CEXT_481071</name>
</gene>